<reference evidence="1 2" key="1">
    <citation type="submission" date="2019-08" db="EMBL/GenBank/DDBJ databases">
        <title>Bacillus genomes from the desert of Cuatro Cienegas, Coahuila.</title>
        <authorList>
            <person name="Olmedo-Alvarez G."/>
        </authorList>
    </citation>
    <scope>NUCLEOTIDE SEQUENCE [LARGE SCALE GENOMIC DNA]</scope>
    <source>
        <strain evidence="1 2">CH128b_4D</strain>
    </source>
</reference>
<dbReference type="RefSeq" id="WP_148952567.1">
    <property type="nucleotide sequence ID" value="NZ_VTEG01000001.1"/>
</dbReference>
<protein>
    <submittedName>
        <fullName evidence="1">Uncharacterized protein</fullName>
    </submittedName>
</protein>
<proteinExistence type="predicted"/>
<evidence type="ECO:0000313" key="2">
    <source>
        <dbReference type="Proteomes" id="UP000325182"/>
    </source>
</evidence>
<gene>
    <name evidence="1" type="ORF">FZC84_00600</name>
</gene>
<name>A0A5D4MHJ2_9BACI</name>
<organism evidence="1 2">
    <name type="scientific">Rossellomorea vietnamensis</name>
    <dbReference type="NCBI Taxonomy" id="218284"/>
    <lineage>
        <taxon>Bacteria</taxon>
        <taxon>Bacillati</taxon>
        <taxon>Bacillota</taxon>
        <taxon>Bacilli</taxon>
        <taxon>Bacillales</taxon>
        <taxon>Bacillaceae</taxon>
        <taxon>Rossellomorea</taxon>
    </lineage>
</organism>
<comment type="caution">
    <text evidence="1">The sequence shown here is derived from an EMBL/GenBank/DDBJ whole genome shotgun (WGS) entry which is preliminary data.</text>
</comment>
<accession>A0A5D4MHJ2</accession>
<evidence type="ECO:0000313" key="1">
    <source>
        <dbReference type="EMBL" id="TYS01203.1"/>
    </source>
</evidence>
<dbReference type="AlphaFoldDB" id="A0A5D4MHJ2"/>
<dbReference type="EMBL" id="VTEG01000001">
    <property type="protein sequence ID" value="TYS01203.1"/>
    <property type="molecule type" value="Genomic_DNA"/>
</dbReference>
<dbReference type="Proteomes" id="UP000325182">
    <property type="component" value="Unassembled WGS sequence"/>
</dbReference>
<sequence length="68" mass="7592">MAKIRFERLKIDRVINGSGVFYGENLQYKWIKSSRKAEGLGNVKGNGNTLSSNSSLVFKEENQTGHST</sequence>